<evidence type="ECO:0000256" key="2">
    <source>
        <dbReference type="SAM" id="SignalP"/>
    </source>
</evidence>
<evidence type="ECO:0008006" key="5">
    <source>
        <dbReference type="Google" id="ProtNLM"/>
    </source>
</evidence>
<organism evidence="3 4">
    <name type="scientific">Seminavis robusta</name>
    <dbReference type="NCBI Taxonomy" id="568900"/>
    <lineage>
        <taxon>Eukaryota</taxon>
        <taxon>Sar</taxon>
        <taxon>Stramenopiles</taxon>
        <taxon>Ochrophyta</taxon>
        <taxon>Bacillariophyta</taxon>
        <taxon>Bacillariophyceae</taxon>
        <taxon>Bacillariophycidae</taxon>
        <taxon>Naviculales</taxon>
        <taxon>Naviculaceae</taxon>
        <taxon>Seminavis</taxon>
    </lineage>
</organism>
<dbReference type="AlphaFoldDB" id="A0A9N8EZ39"/>
<protein>
    <recommendedName>
        <fullName evidence="5">Transmembrane protein</fullName>
    </recommendedName>
</protein>
<accession>A0A9N8EZ39</accession>
<dbReference type="EMBL" id="CAICTM010002267">
    <property type="protein sequence ID" value="CAB9528594.1"/>
    <property type="molecule type" value="Genomic_DNA"/>
</dbReference>
<evidence type="ECO:0000256" key="1">
    <source>
        <dbReference type="SAM" id="Phobius"/>
    </source>
</evidence>
<evidence type="ECO:0000313" key="3">
    <source>
        <dbReference type="EMBL" id="CAB9528594.1"/>
    </source>
</evidence>
<proteinExistence type="predicted"/>
<name>A0A9N8EZ39_9STRA</name>
<sequence>MNHPSFVSRLLMCCTGMALIISHVGVVHAFATVPSTSSLHPGATILLPPSLKTTRQDNYRRSSPLDSTLGSKSVTATGSIRKKNALVFKLGALSRVMGQILALSVQPNMWKVHVRKSFKWALLAATATIMASLQRASTTNAASSLMARTIQAALGASLLRCYLLPLVYGLVMVSAWPYLCHGGNLRRMLHEMYILIPWWFSNKLLTDEHETWIPHFLSQLGAEEDTVDLAHKFCRSRQSSMDVTDPYALAHSSGTLALYRHSFGAEATNSPDWPHVVMNCCYGRVLDDYQDLEEDASDGNEHRNFFLALQKKQQQQLENNDIQAMVVQAMRGMQWHEEQIDDPQLRQYAHGATQALRACMLFKNKSFKTEWNKARAEMQSSSHTSLPDFRWPFASLVGSA</sequence>
<keyword evidence="1" id="KW-0812">Transmembrane</keyword>
<evidence type="ECO:0000313" key="4">
    <source>
        <dbReference type="Proteomes" id="UP001153069"/>
    </source>
</evidence>
<reference evidence="3" key="1">
    <citation type="submission" date="2020-06" db="EMBL/GenBank/DDBJ databases">
        <authorList>
            <consortium name="Plant Systems Biology data submission"/>
        </authorList>
    </citation>
    <scope>NUCLEOTIDE SEQUENCE</scope>
    <source>
        <strain evidence="3">D6</strain>
    </source>
</reference>
<feature type="signal peptide" evidence="2">
    <location>
        <begin position="1"/>
        <end position="29"/>
    </location>
</feature>
<gene>
    <name evidence="3" type="ORF">SEMRO_2269_G321340.1</name>
</gene>
<keyword evidence="1" id="KW-0472">Membrane</keyword>
<feature type="transmembrane region" description="Helical" evidence="1">
    <location>
        <begin position="157"/>
        <end position="179"/>
    </location>
</feature>
<keyword evidence="1" id="KW-1133">Transmembrane helix</keyword>
<feature type="chain" id="PRO_5040202708" description="Transmembrane protein" evidence="2">
    <location>
        <begin position="30"/>
        <end position="400"/>
    </location>
</feature>
<keyword evidence="2" id="KW-0732">Signal</keyword>
<keyword evidence="4" id="KW-1185">Reference proteome</keyword>
<comment type="caution">
    <text evidence="3">The sequence shown here is derived from an EMBL/GenBank/DDBJ whole genome shotgun (WGS) entry which is preliminary data.</text>
</comment>
<dbReference type="Proteomes" id="UP001153069">
    <property type="component" value="Unassembled WGS sequence"/>
</dbReference>